<keyword evidence="1" id="KW-1133">Transmembrane helix</keyword>
<organism evidence="2 3">
    <name type="scientific">Intestinibacter bartlettii</name>
    <dbReference type="NCBI Taxonomy" id="261299"/>
    <lineage>
        <taxon>Bacteria</taxon>
        <taxon>Bacillati</taxon>
        <taxon>Bacillota</taxon>
        <taxon>Clostridia</taxon>
        <taxon>Peptostreptococcales</taxon>
        <taxon>Peptostreptococcaceae</taxon>
        <taxon>Intestinibacter</taxon>
    </lineage>
</organism>
<feature type="transmembrane region" description="Helical" evidence="1">
    <location>
        <begin position="52"/>
        <end position="69"/>
    </location>
</feature>
<accession>A0ABS6DWN5</accession>
<feature type="transmembrane region" description="Helical" evidence="1">
    <location>
        <begin position="186"/>
        <end position="202"/>
    </location>
</feature>
<dbReference type="Pfam" id="PF06161">
    <property type="entry name" value="DUF975"/>
    <property type="match status" value="1"/>
</dbReference>
<name>A0ABS6DWN5_9FIRM</name>
<dbReference type="PANTHER" id="PTHR40076">
    <property type="entry name" value="MEMBRANE PROTEIN-RELATED"/>
    <property type="match status" value="1"/>
</dbReference>
<sequence>MRSRAQIKQDAKRKLNAYWTVPVFATLLVIFLSALITGLLRDNILSSSLETIVSTIANVFLTMLFLNIAKNDNFDKVQFSWMNVSGLKLLKCLVYSLLMSLGITVIQYVASSLGVLMAAVVSIFVAVLEIYLSFSILAILDTDAPIFNAIKISLNLIEGNFFNTILFGLSFVGWFILGALPFGLGLLWVFPYFSISYANYYLELKNHSKIL</sequence>
<feature type="transmembrane region" description="Helical" evidence="1">
    <location>
        <begin position="116"/>
        <end position="140"/>
    </location>
</feature>
<keyword evidence="1" id="KW-0812">Transmembrane</keyword>
<dbReference type="RefSeq" id="WP_216569390.1">
    <property type="nucleotide sequence ID" value="NZ_JAHLOQ010000017.1"/>
</dbReference>
<gene>
    <name evidence="2" type="ORF">KQI20_07405</name>
</gene>
<keyword evidence="3" id="KW-1185">Reference proteome</keyword>
<comment type="caution">
    <text evidence="2">The sequence shown here is derived from an EMBL/GenBank/DDBJ whole genome shotgun (WGS) entry which is preliminary data.</text>
</comment>
<dbReference type="Proteomes" id="UP001196301">
    <property type="component" value="Unassembled WGS sequence"/>
</dbReference>
<proteinExistence type="predicted"/>
<dbReference type="PANTHER" id="PTHR40076:SF1">
    <property type="entry name" value="MEMBRANE PROTEIN"/>
    <property type="match status" value="1"/>
</dbReference>
<keyword evidence="1" id="KW-0472">Membrane</keyword>
<dbReference type="InterPro" id="IPR010380">
    <property type="entry name" value="DUF975"/>
</dbReference>
<evidence type="ECO:0000256" key="1">
    <source>
        <dbReference type="SAM" id="Phobius"/>
    </source>
</evidence>
<reference evidence="2 3" key="1">
    <citation type="submission" date="2021-06" db="EMBL/GenBank/DDBJ databases">
        <authorList>
            <person name="Sun Q."/>
            <person name="Li D."/>
        </authorList>
    </citation>
    <scope>NUCLEOTIDE SEQUENCE [LARGE SCALE GENOMIC DNA]</scope>
    <source>
        <strain evidence="2 3">N19</strain>
    </source>
</reference>
<evidence type="ECO:0000313" key="2">
    <source>
        <dbReference type="EMBL" id="MBU5336263.1"/>
    </source>
</evidence>
<dbReference type="EMBL" id="JAHLOQ010000017">
    <property type="protein sequence ID" value="MBU5336263.1"/>
    <property type="molecule type" value="Genomic_DNA"/>
</dbReference>
<feature type="transmembrane region" description="Helical" evidence="1">
    <location>
        <begin position="21"/>
        <end position="40"/>
    </location>
</feature>
<feature type="transmembrane region" description="Helical" evidence="1">
    <location>
        <begin position="89"/>
        <end position="110"/>
    </location>
</feature>
<protein>
    <submittedName>
        <fullName evidence="2">DUF975 family protein</fullName>
    </submittedName>
</protein>
<feature type="transmembrane region" description="Helical" evidence="1">
    <location>
        <begin position="161"/>
        <end position="180"/>
    </location>
</feature>
<evidence type="ECO:0000313" key="3">
    <source>
        <dbReference type="Proteomes" id="UP001196301"/>
    </source>
</evidence>